<keyword evidence="10" id="KW-1185">Reference proteome</keyword>
<protein>
    <recommendedName>
        <fullName evidence="7">UDP-3-O-acylglucosamine N-acyltransferase</fullName>
        <ecNumber evidence="7">2.3.1.191</ecNumber>
    </recommendedName>
</protein>
<evidence type="ECO:0000313" key="10">
    <source>
        <dbReference type="Proteomes" id="UP000242175"/>
    </source>
</evidence>
<proteinExistence type="inferred from homology"/>
<dbReference type="CDD" id="cd03352">
    <property type="entry name" value="LbH_LpxD"/>
    <property type="match status" value="1"/>
</dbReference>
<dbReference type="GO" id="GO:0016410">
    <property type="term" value="F:N-acyltransferase activity"/>
    <property type="evidence" value="ECO:0007669"/>
    <property type="project" value="InterPro"/>
</dbReference>
<dbReference type="SUPFAM" id="SSF51161">
    <property type="entry name" value="Trimeric LpxA-like enzymes"/>
    <property type="match status" value="1"/>
</dbReference>
<keyword evidence="5 7" id="KW-0443">Lipid metabolism</keyword>
<dbReference type="EC" id="2.3.1.191" evidence="7"/>
<evidence type="ECO:0000256" key="1">
    <source>
        <dbReference type="ARBA" id="ARBA00022516"/>
    </source>
</evidence>
<comment type="pathway">
    <text evidence="7">Bacterial outer membrane biogenesis; LPS lipid A biosynthesis.</text>
</comment>
<dbReference type="RefSeq" id="WP_089072725.1">
    <property type="nucleotide sequence ID" value="NZ_CBCSAM010000015.1"/>
</dbReference>
<evidence type="ECO:0000256" key="5">
    <source>
        <dbReference type="ARBA" id="ARBA00023098"/>
    </source>
</evidence>
<keyword evidence="6 7" id="KW-0012">Acyltransferase</keyword>
<reference evidence="9 10" key="1">
    <citation type="journal article" date="2016" name="Int. J. Syst. Evol. Microbiol.">
        <title>Paraphotobacterium marinum gen. nov., sp. nov., a member of the family Vibrionaceae, isolated from surface seawater.</title>
        <authorList>
            <person name="Huang Z."/>
            <person name="Dong C."/>
            <person name="Shao Z."/>
        </authorList>
    </citation>
    <scope>NUCLEOTIDE SEQUENCE [LARGE SCALE GENOMIC DNA]</scope>
    <source>
        <strain evidence="9 10">NSCS20N07D</strain>
    </source>
</reference>
<gene>
    <name evidence="7 9" type="primary">lpxD</name>
    <name evidence="9" type="ORF">CF386_01375</name>
</gene>
<dbReference type="Pfam" id="PF00132">
    <property type="entry name" value="Hexapep"/>
    <property type="match status" value="2"/>
</dbReference>
<dbReference type="Proteomes" id="UP000242175">
    <property type="component" value="Chromosome large"/>
</dbReference>
<keyword evidence="2 7" id="KW-0441">Lipid A biosynthesis</keyword>
<keyword evidence="1 7" id="KW-0444">Lipid biosynthesis</keyword>
<organism evidence="9 10">
    <name type="scientific">Paraphotobacterium marinum</name>
    <dbReference type="NCBI Taxonomy" id="1755811"/>
    <lineage>
        <taxon>Bacteria</taxon>
        <taxon>Pseudomonadati</taxon>
        <taxon>Pseudomonadota</taxon>
        <taxon>Gammaproteobacteria</taxon>
        <taxon>Vibrionales</taxon>
        <taxon>Vibrionaceae</taxon>
        <taxon>Paraphotobacterium</taxon>
    </lineage>
</organism>
<dbReference type="GO" id="GO:0009245">
    <property type="term" value="P:lipid A biosynthetic process"/>
    <property type="evidence" value="ECO:0007669"/>
    <property type="project" value="UniProtKB-UniRule"/>
</dbReference>
<dbReference type="AlphaFoldDB" id="A0A220VBT7"/>
<comment type="subunit">
    <text evidence="7">Homotrimer.</text>
</comment>
<dbReference type="Gene3D" id="3.40.1390.10">
    <property type="entry name" value="MurE/MurF, N-terminal domain"/>
    <property type="match status" value="1"/>
</dbReference>
<evidence type="ECO:0000256" key="7">
    <source>
        <dbReference type="HAMAP-Rule" id="MF_00523"/>
    </source>
</evidence>
<dbReference type="NCBIfam" id="NF002060">
    <property type="entry name" value="PRK00892.1"/>
    <property type="match status" value="1"/>
</dbReference>
<dbReference type="InterPro" id="IPR001451">
    <property type="entry name" value="Hexapep"/>
</dbReference>
<feature type="domain" description="UDP-3-O-[3-hydroxymyristoyl] glucosamine N-acyltransferase non-repeat region" evidence="8">
    <location>
        <begin position="24"/>
        <end position="89"/>
    </location>
</feature>
<evidence type="ECO:0000256" key="6">
    <source>
        <dbReference type="ARBA" id="ARBA00023315"/>
    </source>
</evidence>
<dbReference type="GO" id="GO:0016020">
    <property type="term" value="C:membrane"/>
    <property type="evidence" value="ECO:0007669"/>
    <property type="project" value="GOC"/>
</dbReference>
<dbReference type="UniPathway" id="UPA00973"/>
<dbReference type="GO" id="GO:0103118">
    <property type="term" value="F:UDP-3-O-[(3R)-3-hydroxyacyl]-glucosamine N-acyltransferase activity"/>
    <property type="evidence" value="ECO:0007669"/>
    <property type="project" value="UniProtKB-EC"/>
</dbReference>
<comment type="catalytic activity">
    <reaction evidence="7">
        <text>a UDP-3-O-[(3R)-3-hydroxyacyl]-alpha-D-glucosamine + a (3R)-hydroxyacyl-[ACP] = a UDP-2-N,3-O-bis[(3R)-3-hydroxyacyl]-alpha-D-glucosamine + holo-[ACP] + H(+)</text>
        <dbReference type="Rhea" id="RHEA:53836"/>
        <dbReference type="Rhea" id="RHEA-COMP:9685"/>
        <dbReference type="Rhea" id="RHEA-COMP:9945"/>
        <dbReference type="ChEBI" id="CHEBI:15378"/>
        <dbReference type="ChEBI" id="CHEBI:64479"/>
        <dbReference type="ChEBI" id="CHEBI:78827"/>
        <dbReference type="ChEBI" id="CHEBI:137740"/>
        <dbReference type="ChEBI" id="CHEBI:137748"/>
        <dbReference type="EC" id="2.3.1.191"/>
    </reaction>
</comment>
<dbReference type="PANTHER" id="PTHR43378:SF2">
    <property type="entry name" value="UDP-3-O-ACYLGLUCOSAMINE N-ACYLTRANSFERASE 1, MITOCHONDRIAL-RELATED"/>
    <property type="match status" value="1"/>
</dbReference>
<dbReference type="InterPro" id="IPR007691">
    <property type="entry name" value="LpxD"/>
</dbReference>
<comment type="similarity">
    <text evidence="7">Belongs to the transferase hexapeptide repeat family. LpxD subfamily.</text>
</comment>
<accession>A0A220VBT7</accession>
<evidence type="ECO:0000259" key="8">
    <source>
        <dbReference type="Pfam" id="PF04613"/>
    </source>
</evidence>
<sequence length="347" mass="37260">MKKITLRELAKLLNCDYRGEEFAAVNSVASLDEANELDLTFFADIKFKNKLNKTRAGIVIIADNSKNLFTGNVLISKDPKADFIKVVNLLDLIPNASEQGVHQSATIHPSAKIGKNVRIGPNVVIEQDVVINDNAQVGANVFIGQNSSIGQSTKIWSNVTVYFNCQIGSGCTISSGAVIGSEGFGNHFSNNKWQPIPHIGRVILGNDVDIGALTAIDRGALDNTIISNGVKIDNLCHIGHNSFIGENTVIAGCATIAGSVKIGSFCMIGGDTVFNGHIEICDKAVVSGSSVVMRSITEPGIYSSSIPATKNIEWKKQTALHYKLPSLNSKIKSLEKELIALKKQIEK</sequence>
<dbReference type="NCBIfam" id="TIGR01853">
    <property type="entry name" value="lipid_A_lpxD"/>
    <property type="match status" value="1"/>
</dbReference>
<evidence type="ECO:0000256" key="3">
    <source>
        <dbReference type="ARBA" id="ARBA00022679"/>
    </source>
</evidence>
<dbReference type="Pfam" id="PF04613">
    <property type="entry name" value="LpxD"/>
    <property type="match status" value="1"/>
</dbReference>
<evidence type="ECO:0000313" key="9">
    <source>
        <dbReference type="EMBL" id="ASK77815.1"/>
    </source>
</evidence>
<evidence type="ECO:0000256" key="4">
    <source>
        <dbReference type="ARBA" id="ARBA00022737"/>
    </source>
</evidence>
<dbReference type="EMBL" id="CP022355">
    <property type="protein sequence ID" value="ASK77815.1"/>
    <property type="molecule type" value="Genomic_DNA"/>
</dbReference>
<dbReference type="Gene3D" id="2.160.10.10">
    <property type="entry name" value="Hexapeptide repeat proteins"/>
    <property type="match status" value="1"/>
</dbReference>
<keyword evidence="4 7" id="KW-0677">Repeat</keyword>
<evidence type="ECO:0000256" key="2">
    <source>
        <dbReference type="ARBA" id="ARBA00022556"/>
    </source>
</evidence>
<comment type="function">
    <text evidence="7">Catalyzes the N-acylation of UDP-3-O-acylglucosamine using 3-hydroxyacyl-ACP as the acyl donor. Is involved in the biosynthesis of lipid A, a phosphorylated glycolipid that anchors the lipopolysaccharide to the outer membrane of the cell.</text>
</comment>
<dbReference type="KEGG" id="pmai:CF386_01375"/>
<keyword evidence="3 7" id="KW-0808">Transferase</keyword>
<dbReference type="InterPro" id="IPR020573">
    <property type="entry name" value="UDP_GlcNAc_AcTrfase_non-rep"/>
</dbReference>
<dbReference type="HAMAP" id="MF_00523">
    <property type="entry name" value="LpxD"/>
    <property type="match status" value="1"/>
</dbReference>
<name>A0A220VBT7_9GAMM</name>
<feature type="active site" description="Proton acceptor" evidence="7">
    <location>
        <position position="240"/>
    </location>
</feature>
<dbReference type="InterPro" id="IPR011004">
    <property type="entry name" value="Trimer_LpxA-like_sf"/>
</dbReference>
<dbReference type="OrthoDB" id="9784739at2"/>
<dbReference type="PANTHER" id="PTHR43378">
    <property type="entry name" value="UDP-3-O-ACYLGLUCOSAMINE N-ACYLTRANSFERASE"/>
    <property type="match status" value="1"/>
</dbReference>